<dbReference type="InterPro" id="IPR036875">
    <property type="entry name" value="Znf_CCHC_sf"/>
</dbReference>
<dbReference type="EMBL" id="WIXP02000015">
    <property type="protein sequence ID" value="KAF6199278.1"/>
    <property type="molecule type" value="Genomic_DNA"/>
</dbReference>
<keyword evidence="1" id="KW-0479">Metal-binding</keyword>
<dbReference type="Pfam" id="PF14893">
    <property type="entry name" value="PNMA"/>
    <property type="match status" value="1"/>
</dbReference>
<dbReference type="InterPro" id="IPR001878">
    <property type="entry name" value="Znf_CCHC"/>
</dbReference>
<evidence type="ECO:0000259" key="3">
    <source>
        <dbReference type="PROSITE" id="PS50158"/>
    </source>
</evidence>
<dbReference type="PANTHER" id="PTHR45823:SF1">
    <property type="entry name" value="T-SNARE COILED-COIL HOMOLOGY DOMAIN-CONTAINING PROTEIN"/>
    <property type="match status" value="1"/>
</dbReference>
<keyword evidence="1" id="KW-0863">Zinc-finger</keyword>
<dbReference type="PROSITE" id="PS50158">
    <property type="entry name" value="ZF_CCHC"/>
    <property type="match status" value="1"/>
</dbReference>
<dbReference type="AlphaFoldDB" id="A0A8S9WT70"/>
<sequence>MPRPRQQLPPARTVSTRQRAADDSRHSTSNVEPPAVESGEIFTQMNRADETHDNVSHHFTMLLTENRRLIFENARLQEENRKFRERNSTLCGRCNDNLPPNPRLIAYEASLLPYEGKTDWEEHMAHVDVVAQSNGWDEERKAQKLASSLRGPAMSILSTLPPNERTEWVSLTRALSKRFGQQNLAPKWQANLEARRQKTGESLADLAADIEKMARLALPGWPESCKDQMGVRSFLKALADEDLRRVLAAAVPESVQDALTRAQLIEAAMNKEVCWECGQGGHARAKCPKRKQPQEN</sequence>
<dbReference type="GO" id="GO:0003676">
    <property type="term" value="F:nucleic acid binding"/>
    <property type="evidence" value="ECO:0007669"/>
    <property type="project" value="InterPro"/>
</dbReference>
<dbReference type="PANTHER" id="PTHR45823">
    <property type="entry name" value="T-SNARE COILED-COIL HOMOLOGY DOMAIN-CONTAINING PROTEIN"/>
    <property type="match status" value="1"/>
</dbReference>
<organism evidence="4 5">
    <name type="scientific">Apolygus lucorum</name>
    <name type="common">Small green plant bug</name>
    <name type="synonym">Lygocoris lucorum</name>
    <dbReference type="NCBI Taxonomy" id="248454"/>
    <lineage>
        <taxon>Eukaryota</taxon>
        <taxon>Metazoa</taxon>
        <taxon>Ecdysozoa</taxon>
        <taxon>Arthropoda</taxon>
        <taxon>Hexapoda</taxon>
        <taxon>Insecta</taxon>
        <taxon>Pterygota</taxon>
        <taxon>Neoptera</taxon>
        <taxon>Paraneoptera</taxon>
        <taxon>Hemiptera</taxon>
        <taxon>Heteroptera</taxon>
        <taxon>Panheteroptera</taxon>
        <taxon>Cimicomorpha</taxon>
        <taxon>Miridae</taxon>
        <taxon>Mirini</taxon>
        <taxon>Apolygus</taxon>
    </lineage>
</organism>
<keyword evidence="1" id="KW-0862">Zinc</keyword>
<keyword evidence="5" id="KW-1185">Reference proteome</keyword>
<evidence type="ECO:0000256" key="2">
    <source>
        <dbReference type="SAM" id="MobiDB-lite"/>
    </source>
</evidence>
<accession>A0A8S9WT70</accession>
<reference evidence="4" key="1">
    <citation type="journal article" date="2021" name="Mol. Ecol. Resour.">
        <title>Apolygus lucorum genome provides insights into omnivorousness and mesophyll feeding.</title>
        <authorList>
            <person name="Liu Y."/>
            <person name="Liu H."/>
            <person name="Wang H."/>
            <person name="Huang T."/>
            <person name="Liu B."/>
            <person name="Yang B."/>
            <person name="Yin L."/>
            <person name="Li B."/>
            <person name="Zhang Y."/>
            <person name="Zhang S."/>
            <person name="Jiang F."/>
            <person name="Zhang X."/>
            <person name="Ren Y."/>
            <person name="Wang B."/>
            <person name="Wang S."/>
            <person name="Lu Y."/>
            <person name="Wu K."/>
            <person name="Fan W."/>
            <person name="Wang G."/>
        </authorList>
    </citation>
    <scope>NUCLEOTIDE SEQUENCE</scope>
    <source>
        <strain evidence="4">12Hb</strain>
    </source>
</reference>
<dbReference type="OrthoDB" id="6625979at2759"/>
<proteinExistence type="predicted"/>
<feature type="region of interest" description="Disordered" evidence="2">
    <location>
        <begin position="1"/>
        <end position="38"/>
    </location>
</feature>
<feature type="domain" description="CCHC-type" evidence="3">
    <location>
        <begin position="274"/>
        <end position="289"/>
    </location>
</feature>
<protein>
    <recommendedName>
        <fullName evidence="3">CCHC-type domain-containing protein</fullName>
    </recommendedName>
</protein>
<name>A0A8S9WT70_APOLU</name>
<evidence type="ECO:0000313" key="4">
    <source>
        <dbReference type="EMBL" id="KAF6199278.1"/>
    </source>
</evidence>
<dbReference type="InterPro" id="IPR048270">
    <property type="entry name" value="PNMA_C"/>
</dbReference>
<dbReference type="Proteomes" id="UP000466442">
    <property type="component" value="Unassembled WGS sequence"/>
</dbReference>
<dbReference type="SUPFAM" id="SSF57756">
    <property type="entry name" value="Retrovirus zinc finger-like domains"/>
    <property type="match status" value="1"/>
</dbReference>
<evidence type="ECO:0000313" key="5">
    <source>
        <dbReference type="Proteomes" id="UP000466442"/>
    </source>
</evidence>
<evidence type="ECO:0000256" key="1">
    <source>
        <dbReference type="PROSITE-ProRule" id="PRU00047"/>
    </source>
</evidence>
<dbReference type="GO" id="GO:0008270">
    <property type="term" value="F:zinc ion binding"/>
    <property type="evidence" value="ECO:0007669"/>
    <property type="project" value="UniProtKB-KW"/>
</dbReference>
<gene>
    <name evidence="4" type="ORF">GE061_007304</name>
</gene>
<comment type="caution">
    <text evidence="4">The sequence shown here is derived from an EMBL/GenBank/DDBJ whole genome shotgun (WGS) entry which is preliminary data.</text>
</comment>